<evidence type="ECO:0000313" key="5">
    <source>
        <dbReference type="EMBL" id="EFK54246.1"/>
    </source>
</evidence>
<dbReference type="STRING" id="585529.HMPREF0291_11903"/>
<dbReference type="Gene3D" id="3.40.50.1820">
    <property type="entry name" value="alpha/beta hydrolase"/>
    <property type="match status" value="1"/>
</dbReference>
<dbReference type="HOGENOM" id="CLU_006586_16_0_11"/>
<evidence type="ECO:0000256" key="3">
    <source>
        <dbReference type="RuleBase" id="RU361235"/>
    </source>
</evidence>
<dbReference type="InterPro" id="IPR019826">
    <property type="entry name" value="Carboxylesterase_B_AS"/>
</dbReference>
<dbReference type="InterPro" id="IPR050309">
    <property type="entry name" value="Type-B_Carboxylest/Lipase"/>
</dbReference>
<evidence type="ECO:0000259" key="4">
    <source>
        <dbReference type="Pfam" id="PF00135"/>
    </source>
</evidence>
<name>D7WDL5_9CORY</name>
<dbReference type="SUPFAM" id="SSF53474">
    <property type="entry name" value="alpha/beta-Hydrolases"/>
    <property type="match status" value="1"/>
</dbReference>
<dbReference type="ESTHER" id="9cory-d7wdl5">
    <property type="family name" value="Carb_B_Bacteria"/>
</dbReference>
<dbReference type="OrthoDB" id="3199405at2"/>
<dbReference type="PANTHER" id="PTHR11559">
    <property type="entry name" value="CARBOXYLESTERASE"/>
    <property type="match status" value="1"/>
</dbReference>
<dbReference type="eggNOG" id="COG2272">
    <property type="taxonomic scope" value="Bacteria"/>
</dbReference>
<dbReference type="AlphaFoldDB" id="D7WDL5"/>
<dbReference type="EC" id="3.1.1.-" evidence="3"/>
<dbReference type="InterPro" id="IPR019819">
    <property type="entry name" value="Carboxylesterase_B_CS"/>
</dbReference>
<dbReference type="PROSITE" id="PS00941">
    <property type="entry name" value="CARBOXYLESTERASE_B_2"/>
    <property type="match status" value="1"/>
</dbReference>
<organism evidence="5 6">
    <name type="scientific">Corynebacterium genitalium ATCC 33030</name>
    <dbReference type="NCBI Taxonomy" id="585529"/>
    <lineage>
        <taxon>Bacteria</taxon>
        <taxon>Bacillati</taxon>
        <taxon>Actinomycetota</taxon>
        <taxon>Actinomycetes</taxon>
        <taxon>Mycobacteriales</taxon>
        <taxon>Corynebacteriaceae</taxon>
        <taxon>Corynebacterium</taxon>
    </lineage>
</organism>
<dbReference type="GO" id="GO:0016787">
    <property type="term" value="F:hydrolase activity"/>
    <property type="evidence" value="ECO:0007669"/>
    <property type="project" value="UniProtKB-KW"/>
</dbReference>
<evidence type="ECO:0000256" key="1">
    <source>
        <dbReference type="ARBA" id="ARBA00005964"/>
    </source>
</evidence>
<dbReference type="RefSeq" id="WP_005290732.1">
    <property type="nucleotide sequence ID" value="NZ_CM000961.1"/>
</dbReference>
<dbReference type="Pfam" id="PF00135">
    <property type="entry name" value="COesterase"/>
    <property type="match status" value="1"/>
</dbReference>
<feature type="domain" description="Carboxylesterase type B" evidence="4">
    <location>
        <begin position="8"/>
        <end position="464"/>
    </location>
</feature>
<dbReference type="InterPro" id="IPR002018">
    <property type="entry name" value="CarbesteraseB"/>
</dbReference>
<dbReference type="PROSITE" id="PS00122">
    <property type="entry name" value="CARBOXYLESTERASE_B_1"/>
    <property type="match status" value="1"/>
</dbReference>
<dbReference type="Proteomes" id="UP000004208">
    <property type="component" value="Unassembled WGS sequence"/>
</dbReference>
<dbReference type="InterPro" id="IPR029058">
    <property type="entry name" value="AB_hydrolase_fold"/>
</dbReference>
<evidence type="ECO:0000256" key="2">
    <source>
        <dbReference type="ARBA" id="ARBA00022801"/>
    </source>
</evidence>
<comment type="similarity">
    <text evidence="1 3">Belongs to the type-B carboxylesterase/lipase family.</text>
</comment>
<accession>D7WDL5</accession>
<protein>
    <recommendedName>
        <fullName evidence="3">Carboxylic ester hydrolase</fullName>
        <ecNumber evidence="3">3.1.1.-</ecNumber>
    </recommendedName>
</protein>
<dbReference type="EMBL" id="ACLJ02000003">
    <property type="protein sequence ID" value="EFK54246.1"/>
    <property type="molecule type" value="Genomic_DNA"/>
</dbReference>
<keyword evidence="6" id="KW-1185">Reference proteome</keyword>
<evidence type="ECO:0000313" key="6">
    <source>
        <dbReference type="Proteomes" id="UP000004208"/>
    </source>
</evidence>
<keyword evidence="2 3" id="KW-0378">Hydrolase</keyword>
<reference evidence="5" key="1">
    <citation type="submission" date="2010-06" db="EMBL/GenBank/DDBJ databases">
        <authorList>
            <person name="Muzny D."/>
            <person name="Qin X."/>
            <person name="Buhay C."/>
            <person name="Dugan-Rocha S."/>
            <person name="Ding Y."/>
            <person name="Chen G."/>
            <person name="Hawes A."/>
            <person name="Holder M."/>
            <person name="Jhangiani S."/>
            <person name="Johnson A."/>
            <person name="Khan Z."/>
            <person name="Li Z."/>
            <person name="Liu W."/>
            <person name="Liu X."/>
            <person name="Perez L."/>
            <person name="Shen H."/>
            <person name="Wang Q."/>
            <person name="Watt J."/>
            <person name="Xi L."/>
            <person name="Xin Y."/>
            <person name="Zhou J."/>
            <person name="Deng J."/>
            <person name="Jiang H."/>
            <person name="Liu Y."/>
            <person name="Qu J."/>
            <person name="Song X.-Z."/>
            <person name="Zhang L."/>
            <person name="Villasana D."/>
            <person name="Johnson A."/>
            <person name="Liu J."/>
            <person name="Liyanage D."/>
            <person name="Lorensuhewa L."/>
            <person name="Robinson T."/>
            <person name="Song A."/>
            <person name="Song B.-B."/>
            <person name="Dinh H."/>
            <person name="Thornton R."/>
            <person name="Coyle M."/>
            <person name="Francisco L."/>
            <person name="Jackson L."/>
            <person name="Javaid M."/>
            <person name="Korchina V."/>
            <person name="Kovar C."/>
            <person name="Mata R."/>
            <person name="Mathew T."/>
            <person name="Ngo R."/>
            <person name="Nguyen L."/>
            <person name="Nguyen N."/>
            <person name="Okwuonu G."/>
            <person name="Ongeri F."/>
            <person name="Pham C."/>
            <person name="Simmons D."/>
            <person name="Wilczek-Boney K."/>
            <person name="Hale W."/>
            <person name="Jakkamsetti A."/>
            <person name="Pham P."/>
            <person name="Ruth R."/>
            <person name="San Lucas F."/>
            <person name="Warren J."/>
            <person name="Zhang J."/>
            <person name="Zhao Z."/>
            <person name="Zhou C."/>
            <person name="Zhu D."/>
            <person name="Lee S."/>
            <person name="Bess C."/>
            <person name="Blankenburg K."/>
            <person name="Forbes L."/>
            <person name="Fu Q."/>
            <person name="Gubbala S."/>
            <person name="Hirani K."/>
            <person name="Jayaseelan J.C."/>
            <person name="Lara F."/>
            <person name="Munidasa M."/>
            <person name="Palculict T."/>
            <person name="Patil S."/>
            <person name="Pu L.-L."/>
            <person name="Saada N."/>
            <person name="Tang L."/>
            <person name="Weissenberger G."/>
            <person name="Zhu Y."/>
            <person name="Hemphill L."/>
            <person name="Shang Y."/>
            <person name="Youmans B."/>
            <person name="Ayvaz T."/>
            <person name="Ross M."/>
            <person name="Santibanez J."/>
            <person name="Aqrawi P."/>
            <person name="Gross S."/>
            <person name="Joshi V."/>
            <person name="Fowler G."/>
            <person name="Nazareth L."/>
            <person name="Reid J."/>
            <person name="Worley K."/>
            <person name="Petrosino J."/>
            <person name="Highlander S."/>
            <person name="Gibbs R."/>
        </authorList>
    </citation>
    <scope>NUCLEOTIDE SEQUENCE [LARGE SCALE GENOMIC DNA]</scope>
    <source>
        <strain evidence="5">ATCC 33030</strain>
    </source>
</reference>
<proteinExistence type="inferred from homology"/>
<gene>
    <name evidence="5" type="ORF">HMPREF0291_11903</name>
</gene>
<sequence length="521" mass="56979">MAAVSATDPVVHTHAGTVRGVVDPGSGMRTWRGIPYGAPTGGKHRFHAPRPREAWRGEFDASEFSQPAMQGTYGWNDKVIGTEDCLTLDIVRPDTDDVLPVVVYMHGGTFLTGASHEKVLQGHGLAAAADIVYVSLNFRLGVLGYLDMRSLGPDCVANPATLDQILALHWVRDNIAFFGGDPDRVTIMGESAGANAVTTLMSSPQARGLFHGAVAQSNPASAVHARVQAAMWVRSLLDGMGMSRLSTLSDLREVDGEELVRVGNSLLVRSGEMKYLNLAFMPTVDENVLPKHPIDAFTDNEEAPVPLLIGSNSGEASFTKAMFVSSKARGRAARRLLEVYDPDHADAILEAYDCATERSDFAELVADAVFWAPSVRIATEHRRVAPVWMYHFDYVVPALERLGVGAIHTADLEAIFGHQFATPAGLLTRLGKRDDFAAVSERMQHHWGLFFHTGRPGDDWPEYGFRSDQRPGRATAVIRTQPTIVWDPKPAKRRAWEGFEMTQWGTGRPELLESIADFIGV</sequence>
<comment type="caution">
    <text evidence="5">The sequence shown here is derived from an EMBL/GenBank/DDBJ whole genome shotgun (WGS) entry which is preliminary data.</text>
</comment>